<keyword evidence="2" id="KW-0645">Protease</keyword>
<evidence type="ECO:0000256" key="1">
    <source>
        <dbReference type="PIRNR" id="PIRNR037226"/>
    </source>
</evidence>
<comment type="similarity">
    <text evidence="1">Belongs to the peptidase M20A family.</text>
</comment>
<dbReference type="SUPFAM" id="SSF55031">
    <property type="entry name" value="Bacterial exopeptidase dimerisation domain"/>
    <property type="match status" value="1"/>
</dbReference>
<dbReference type="PANTHER" id="PTHR30575">
    <property type="entry name" value="PEPTIDASE M20"/>
    <property type="match status" value="1"/>
</dbReference>
<dbReference type="GO" id="GO:0046657">
    <property type="term" value="P:folic acid catabolic process"/>
    <property type="evidence" value="ECO:0007669"/>
    <property type="project" value="TreeGrafter"/>
</dbReference>
<dbReference type="GO" id="GO:0071713">
    <property type="term" value="F:para-aminobenzoyl-glutamate hydrolase activity"/>
    <property type="evidence" value="ECO:0007669"/>
    <property type="project" value="TreeGrafter"/>
</dbReference>
<dbReference type="GeneID" id="90546233"/>
<dbReference type="eggNOG" id="COG1473">
    <property type="taxonomic scope" value="Bacteria"/>
</dbReference>
<dbReference type="OrthoDB" id="9781032at2"/>
<keyword evidence="2" id="KW-0121">Carboxypeptidase</keyword>
<dbReference type="PANTHER" id="PTHR30575:SF0">
    <property type="entry name" value="XAA-ARG DIPEPTIDASE"/>
    <property type="match status" value="1"/>
</dbReference>
<name>A0A1I2PZB6_9CLOT</name>
<accession>A0A1I2PZB6</accession>
<gene>
    <name evidence="2" type="ORF">SAMN04487885_13431</name>
</gene>
<dbReference type="InterPro" id="IPR017144">
    <property type="entry name" value="Xaa-Arg_dipeptidase"/>
</dbReference>
<protein>
    <recommendedName>
        <fullName evidence="1">Peptidase M20 domain-containing protein 2</fullName>
    </recommendedName>
</protein>
<dbReference type="AlphaFoldDB" id="A0A1I2PZB6"/>
<dbReference type="Proteomes" id="UP000182135">
    <property type="component" value="Unassembled WGS sequence"/>
</dbReference>
<proteinExistence type="inferred from homology"/>
<keyword evidence="3" id="KW-1185">Reference proteome</keyword>
<dbReference type="InterPro" id="IPR052030">
    <property type="entry name" value="Peptidase_M20/M20A_hydrolases"/>
</dbReference>
<dbReference type="GO" id="GO:0004180">
    <property type="term" value="F:carboxypeptidase activity"/>
    <property type="evidence" value="ECO:0007669"/>
    <property type="project" value="UniProtKB-KW"/>
</dbReference>
<dbReference type="InterPro" id="IPR036264">
    <property type="entry name" value="Bact_exopeptidase_dim_dom"/>
</dbReference>
<dbReference type="Gene3D" id="3.40.630.10">
    <property type="entry name" value="Zn peptidases"/>
    <property type="match status" value="1"/>
</dbReference>
<dbReference type="SUPFAM" id="SSF53187">
    <property type="entry name" value="Zn-dependent exopeptidases"/>
    <property type="match status" value="1"/>
</dbReference>
<dbReference type="STRING" id="1529.SAMN04487885_13431"/>
<dbReference type="PIRSF" id="PIRSF037226">
    <property type="entry name" value="Amidohydrolase_ACY1L2_prd"/>
    <property type="match status" value="1"/>
</dbReference>
<sequence length="389" mass="42708">MKTQAISYIESLKDEILNISKYLYSNPEESYKEVKACSYLINLLKSHGFTVKEKFLDIDTSFYASIGNGYPKICFICEYDAIPNEGHITGHNAISAISIGAALGISKIIDDFEGTIVVLGCPGEYLGGATVTMCRQNVFEDIDAVLMAHPDVATSESGTSSAILPLLIKYSYDSSLLSFMNKHNYSPLDAMVLTFNIINSIDKNFKDEVSVNGILSQGGVSPLIVPSNCEGKFYIRAKTMKDAENIKEKIKLISSTVSTLMNMKCDISIYEMPYENLLTNKTMSRLFAHNLKEHGIIDIKPPRDIYAGISLGDVSHICPTIHPYVSIIDDRHISYGTSDFAAQTISEHGNEVVITAAKALALTAIDLVENQVLLTEAKAEVACINKKNN</sequence>
<dbReference type="EMBL" id="FOOE01000034">
    <property type="protein sequence ID" value="SFG21482.1"/>
    <property type="molecule type" value="Genomic_DNA"/>
</dbReference>
<dbReference type="GO" id="GO:0005737">
    <property type="term" value="C:cytoplasm"/>
    <property type="evidence" value="ECO:0007669"/>
    <property type="project" value="TreeGrafter"/>
</dbReference>
<reference evidence="2 3" key="1">
    <citation type="submission" date="2016-10" db="EMBL/GenBank/DDBJ databases">
        <authorList>
            <person name="de Groot N.N."/>
        </authorList>
    </citation>
    <scope>NUCLEOTIDE SEQUENCE [LARGE SCALE GENOMIC DNA]</scope>
    <source>
        <strain evidence="2 3">NLAE-zl-G419</strain>
    </source>
</reference>
<organism evidence="2 3">
    <name type="scientific">Clostridium cadaveris</name>
    <dbReference type="NCBI Taxonomy" id="1529"/>
    <lineage>
        <taxon>Bacteria</taxon>
        <taxon>Bacillati</taxon>
        <taxon>Bacillota</taxon>
        <taxon>Clostridia</taxon>
        <taxon>Eubacteriales</taxon>
        <taxon>Clostridiaceae</taxon>
        <taxon>Clostridium</taxon>
    </lineage>
</organism>
<dbReference type="RefSeq" id="WP_074846598.1">
    <property type="nucleotide sequence ID" value="NZ_CABMJC010000030.1"/>
</dbReference>
<evidence type="ECO:0000313" key="3">
    <source>
        <dbReference type="Proteomes" id="UP000182135"/>
    </source>
</evidence>
<evidence type="ECO:0000313" key="2">
    <source>
        <dbReference type="EMBL" id="SFG21482.1"/>
    </source>
</evidence>
<dbReference type="GO" id="GO:0016805">
    <property type="term" value="F:dipeptidase activity"/>
    <property type="evidence" value="ECO:0007669"/>
    <property type="project" value="InterPro"/>
</dbReference>
<keyword evidence="2" id="KW-0378">Hydrolase</keyword>
<dbReference type="Gene3D" id="3.30.70.360">
    <property type="match status" value="1"/>
</dbReference>